<keyword evidence="3" id="KW-0732">Signal</keyword>
<keyword evidence="4 8" id="KW-0378">Hydrolase</keyword>
<dbReference type="PRINTS" id="PR01774">
    <property type="entry name" value="EXFOLTOXIN"/>
</dbReference>
<dbReference type="GO" id="GO:0004252">
    <property type="term" value="F:serine-type endopeptidase activity"/>
    <property type="evidence" value="ECO:0007669"/>
    <property type="project" value="InterPro"/>
</dbReference>
<dbReference type="Gene3D" id="2.40.10.10">
    <property type="entry name" value="Trypsin-like serine proteases"/>
    <property type="match status" value="2"/>
</dbReference>
<dbReference type="PANTHER" id="PTHR15462:SF8">
    <property type="entry name" value="SERINE PROTEASE"/>
    <property type="match status" value="1"/>
</dbReference>
<dbReference type="InterPro" id="IPR050966">
    <property type="entry name" value="Glutamyl_endopeptidase"/>
</dbReference>
<dbReference type="EMBL" id="AEBR01000050">
    <property type="protein sequence ID" value="EFM82837.1"/>
    <property type="molecule type" value="Genomic_DNA"/>
</dbReference>
<accession>A0A125W6C1</accession>
<dbReference type="InterPro" id="IPR043504">
    <property type="entry name" value="Peptidase_S1_PA_chymotrypsin"/>
</dbReference>
<evidence type="ECO:0000256" key="8">
    <source>
        <dbReference type="RuleBase" id="RU004296"/>
    </source>
</evidence>
<dbReference type="InterPro" id="IPR008353">
    <property type="entry name" value="Peptidase_S1B_tx"/>
</dbReference>
<sequence length="292" mass="32146">MDKEWHNLMKKFSIRKISAGFLFLILVTLIAGFSLSANAEEYIVPAESHSRQKRSLLDPEDRRQEVADTTEAPFASIGRIISPASKPGYISLGTGFVVGTNTIVTNNHVAESFKNAKVLNPNAKDDAWFYPGRDGSATPFGKFKVIDVAFSPNADIAVVTVGKQNDRPDGPELGEILTPFVLKKFESSDTHVTISGYPGEKNHTQWSHENDLFTSNFTDLENPLLFYDIDTTGGQSGSPIYNARFEVVGVHSNGGIKQTGNHGQRLNEVNYNFIVNRVNEEENKRLSAVPAA</sequence>
<feature type="active site" description="Charge relay system" evidence="7">
    <location>
        <position position="108"/>
    </location>
</feature>
<dbReference type="Pfam" id="PF13365">
    <property type="entry name" value="Trypsin_2"/>
    <property type="match status" value="1"/>
</dbReference>
<dbReference type="AlphaFoldDB" id="A0A125W6C1"/>
<evidence type="ECO:0000256" key="6">
    <source>
        <dbReference type="ARBA" id="ARBA00023026"/>
    </source>
</evidence>
<comment type="similarity">
    <text evidence="1 8">Belongs to the peptidase S1B family.</text>
</comment>
<dbReference type="InterPro" id="IPR009003">
    <property type="entry name" value="Peptidase_S1_PA"/>
</dbReference>
<dbReference type="PROSITE" id="PS00673">
    <property type="entry name" value="V8_SER"/>
    <property type="match status" value="1"/>
</dbReference>
<evidence type="ECO:0000313" key="10">
    <source>
        <dbReference type="Proteomes" id="UP000004846"/>
    </source>
</evidence>
<keyword evidence="6" id="KW-0843">Virulence</keyword>
<reference evidence="9 10" key="1">
    <citation type="submission" date="2010-07" db="EMBL/GenBank/DDBJ databases">
        <authorList>
            <person name="Sid Ahmed O."/>
        </authorList>
    </citation>
    <scope>NUCLEOTIDE SEQUENCE [LARGE SCALE GENOMIC DNA]</scope>
    <source>
        <strain evidence="9 10">TX4248</strain>
    </source>
</reference>
<dbReference type="PROSITE" id="PS00672">
    <property type="entry name" value="V8_HIS"/>
    <property type="match status" value="1"/>
</dbReference>
<evidence type="ECO:0000256" key="3">
    <source>
        <dbReference type="ARBA" id="ARBA00022729"/>
    </source>
</evidence>
<dbReference type="Proteomes" id="UP000004846">
    <property type="component" value="Unassembled WGS sequence"/>
</dbReference>
<evidence type="ECO:0000313" key="9">
    <source>
        <dbReference type="EMBL" id="EFM82837.1"/>
    </source>
</evidence>
<dbReference type="GO" id="GO:0006508">
    <property type="term" value="P:proteolysis"/>
    <property type="evidence" value="ECO:0007669"/>
    <property type="project" value="UniProtKB-KW"/>
</dbReference>
<gene>
    <name evidence="9" type="ORF">HMPREF9498_01563</name>
</gene>
<keyword evidence="5 8" id="KW-0720">Serine protease</keyword>
<proteinExistence type="inferred from homology"/>
<name>A0A125W6C1_ENTFL</name>
<dbReference type="EC" id="3.4.21.-" evidence="8"/>
<dbReference type="PRINTS" id="PR00839">
    <property type="entry name" value="V8PROTEASE"/>
</dbReference>
<feature type="active site" description="Charge relay system" evidence="7">
    <location>
        <position position="236"/>
    </location>
</feature>
<dbReference type="PANTHER" id="PTHR15462">
    <property type="entry name" value="SERINE PROTEASE"/>
    <property type="match status" value="1"/>
</dbReference>
<evidence type="ECO:0000256" key="2">
    <source>
        <dbReference type="ARBA" id="ARBA00022670"/>
    </source>
</evidence>
<dbReference type="InterPro" id="IPR028301">
    <property type="entry name" value="V8_his_AS"/>
</dbReference>
<comment type="caution">
    <text evidence="9">The sequence shown here is derived from an EMBL/GenBank/DDBJ whole genome shotgun (WGS) entry which is preliminary data.</text>
</comment>
<protein>
    <recommendedName>
        <fullName evidence="8">Serine protease</fullName>
        <ecNumber evidence="8">3.4.21.-</ecNumber>
    </recommendedName>
</protein>
<evidence type="ECO:0000256" key="4">
    <source>
        <dbReference type="ARBA" id="ARBA00022801"/>
    </source>
</evidence>
<keyword evidence="2 8" id="KW-0645">Protease</keyword>
<evidence type="ECO:0000256" key="7">
    <source>
        <dbReference type="PIRSR" id="PIRSR608256-1"/>
    </source>
</evidence>
<evidence type="ECO:0000256" key="5">
    <source>
        <dbReference type="ARBA" id="ARBA00022825"/>
    </source>
</evidence>
<feature type="active site" description="Charge relay system" evidence="7">
    <location>
        <position position="155"/>
    </location>
</feature>
<dbReference type="HOGENOM" id="CLU_073589_1_1_9"/>
<evidence type="ECO:0000256" key="1">
    <source>
        <dbReference type="ARBA" id="ARBA00008764"/>
    </source>
</evidence>
<dbReference type="SUPFAM" id="SSF50494">
    <property type="entry name" value="Trypsin-like serine proteases"/>
    <property type="match status" value="1"/>
</dbReference>
<dbReference type="InterPro" id="IPR000126">
    <property type="entry name" value="V8_ser_AS"/>
</dbReference>
<dbReference type="InterPro" id="IPR008256">
    <property type="entry name" value="Peptidase_S1B"/>
</dbReference>
<organism evidence="9 10">
    <name type="scientific">Enterococcus faecalis TX4248</name>
    <dbReference type="NCBI Taxonomy" id="749495"/>
    <lineage>
        <taxon>Bacteria</taxon>
        <taxon>Bacillati</taxon>
        <taxon>Bacillota</taxon>
        <taxon>Bacilli</taxon>
        <taxon>Lactobacillales</taxon>
        <taxon>Enterococcaceae</taxon>
        <taxon>Enterococcus</taxon>
    </lineage>
</organism>